<dbReference type="AlphaFoldDB" id="A0A0F9GBR9"/>
<dbReference type="EMBL" id="LAZR01029078">
    <property type="protein sequence ID" value="KKL60647.1"/>
    <property type="molecule type" value="Genomic_DNA"/>
</dbReference>
<sequence>VIHIEALRIDKMIKNKYLARSIADASWGKFFELLSFKAEEAGRKYYQVP</sequence>
<feature type="non-terminal residue" evidence="1">
    <location>
        <position position="1"/>
    </location>
</feature>
<name>A0A0F9GBR9_9ZZZZ</name>
<accession>A0A0F9GBR9</accession>
<comment type="caution">
    <text evidence="1">The sequence shown here is derived from an EMBL/GenBank/DDBJ whole genome shotgun (WGS) entry which is preliminary data.</text>
</comment>
<evidence type="ECO:0000313" key="1">
    <source>
        <dbReference type="EMBL" id="KKL60647.1"/>
    </source>
</evidence>
<organism evidence="1">
    <name type="scientific">marine sediment metagenome</name>
    <dbReference type="NCBI Taxonomy" id="412755"/>
    <lineage>
        <taxon>unclassified sequences</taxon>
        <taxon>metagenomes</taxon>
        <taxon>ecological metagenomes</taxon>
    </lineage>
</organism>
<reference evidence="1" key="1">
    <citation type="journal article" date="2015" name="Nature">
        <title>Complex archaea that bridge the gap between prokaryotes and eukaryotes.</title>
        <authorList>
            <person name="Spang A."/>
            <person name="Saw J.H."/>
            <person name="Jorgensen S.L."/>
            <person name="Zaremba-Niedzwiedzka K."/>
            <person name="Martijn J."/>
            <person name="Lind A.E."/>
            <person name="van Eijk R."/>
            <person name="Schleper C."/>
            <person name="Guy L."/>
            <person name="Ettema T.J."/>
        </authorList>
    </citation>
    <scope>NUCLEOTIDE SEQUENCE</scope>
</reference>
<gene>
    <name evidence="1" type="ORF">LCGC14_2203260</name>
</gene>
<protein>
    <submittedName>
        <fullName evidence="1">Uncharacterized protein</fullName>
    </submittedName>
</protein>
<proteinExistence type="predicted"/>